<organism evidence="1 2">
    <name type="scientific">Virgibacillus litoralis</name>
    <dbReference type="NCBI Taxonomy" id="578221"/>
    <lineage>
        <taxon>Bacteria</taxon>
        <taxon>Bacillati</taxon>
        <taxon>Bacillota</taxon>
        <taxon>Bacilli</taxon>
        <taxon>Bacillales</taxon>
        <taxon>Bacillaceae</taxon>
        <taxon>Virgibacillus</taxon>
    </lineage>
</organism>
<dbReference type="RefSeq" id="WP_209479795.1">
    <property type="nucleotide sequence ID" value="NZ_JAGGKK010000004.1"/>
</dbReference>
<proteinExistence type="predicted"/>
<evidence type="ECO:0008006" key="3">
    <source>
        <dbReference type="Google" id="ProtNLM"/>
    </source>
</evidence>
<comment type="caution">
    <text evidence="1">The sequence shown here is derived from an EMBL/GenBank/DDBJ whole genome shotgun (WGS) entry which is preliminary data.</text>
</comment>
<dbReference type="EMBL" id="JAGGKK010000004">
    <property type="protein sequence ID" value="MBP1948216.1"/>
    <property type="molecule type" value="Genomic_DNA"/>
</dbReference>
<sequence>MKKLIATVSLGTLLVAGFLFSQEPAELASDLEPSVFSISHDSSLF</sequence>
<name>A0ABS4HBE4_9BACI</name>
<protein>
    <recommendedName>
        <fullName evidence="3">Phosphatase</fullName>
    </recommendedName>
</protein>
<reference evidence="1 2" key="1">
    <citation type="submission" date="2021-03" db="EMBL/GenBank/DDBJ databases">
        <title>Genomic Encyclopedia of Type Strains, Phase IV (KMG-IV): sequencing the most valuable type-strain genomes for metagenomic binning, comparative biology and taxonomic classification.</title>
        <authorList>
            <person name="Goeker M."/>
        </authorList>
    </citation>
    <scope>NUCLEOTIDE SEQUENCE [LARGE SCALE GENOMIC DNA]</scope>
    <source>
        <strain evidence="1 2">DSM 21085</strain>
    </source>
</reference>
<keyword evidence="2" id="KW-1185">Reference proteome</keyword>
<gene>
    <name evidence="1" type="ORF">J2Z82_001147</name>
</gene>
<evidence type="ECO:0000313" key="1">
    <source>
        <dbReference type="EMBL" id="MBP1948216.1"/>
    </source>
</evidence>
<accession>A0ABS4HBE4</accession>
<dbReference type="Proteomes" id="UP001519328">
    <property type="component" value="Unassembled WGS sequence"/>
</dbReference>
<evidence type="ECO:0000313" key="2">
    <source>
        <dbReference type="Proteomes" id="UP001519328"/>
    </source>
</evidence>